<evidence type="ECO:0000256" key="3">
    <source>
        <dbReference type="ARBA" id="ARBA00022679"/>
    </source>
</evidence>
<evidence type="ECO:0000256" key="8">
    <source>
        <dbReference type="ARBA" id="ARBA00022842"/>
    </source>
</evidence>
<keyword evidence="8" id="KW-0460">Magnesium</keyword>
<reference evidence="15 16" key="1">
    <citation type="submission" date="2017-04" db="EMBL/GenBank/DDBJ databases">
        <title>A new member of the family Flavobacteriaceae isolated from ascidians.</title>
        <authorList>
            <person name="Chen L."/>
        </authorList>
    </citation>
    <scope>NUCLEOTIDE SEQUENCE [LARGE SCALE GENOMIC DNA]</scope>
    <source>
        <strain evidence="15 16">HQA918</strain>
    </source>
</reference>
<evidence type="ECO:0000256" key="10">
    <source>
        <dbReference type="ARBA" id="ARBA00023277"/>
    </source>
</evidence>
<dbReference type="InterPro" id="IPR013750">
    <property type="entry name" value="GHMP_kinase_C_dom"/>
</dbReference>
<dbReference type="EC" id="2.7.1.6" evidence="11"/>
<keyword evidence="16" id="KW-1185">Reference proteome</keyword>
<dbReference type="Gene3D" id="3.30.230.10">
    <property type="match status" value="1"/>
</dbReference>
<dbReference type="GO" id="GO:0006012">
    <property type="term" value="P:galactose metabolic process"/>
    <property type="evidence" value="ECO:0007669"/>
    <property type="project" value="UniProtKB-UniRule"/>
</dbReference>
<dbReference type="EMBL" id="NBWU01000002">
    <property type="protein sequence ID" value="PCE64702.1"/>
    <property type="molecule type" value="Genomic_DNA"/>
</dbReference>
<evidence type="ECO:0000313" key="16">
    <source>
        <dbReference type="Proteomes" id="UP000219559"/>
    </source>
</evidence>
<dbReference type="RefSeq" id="WP_097439983.1">
    <property type="nucleotide sequence ID" value="NZ_KZ300476.1"/>
</dbReference>
<sequence>MSPFVPLHFQPNLVIWAPGRINLIGEHTDYNLGYALPMAIDKGIRFGFSKNGSQSVCRIYSRDQENVLEVDLEHLEPSPIQWENYILGVLKGIRDKGGTCSGFDCVFESNLPMGAGMSSSAALECGMAYGVNELFDIGLDNSQLMKIAQKAEHHFVGTQCGIMDQFASIMGKKDHAMLLDCQNLAYNYVPLDQTNHSFLLLNTHVSHNLAESAYNERRAQCESVVAYFAQKDTHIASLRDISMEQLEAAREEISELAFTRASYVLRENQRVHAMVNCLSQGAIQKAGDLLFQAHWDLSKAYEVSCPESDFLVEFAQNDPVVLGARQMGGGFGGCVLHLLPNAEIAAYIARVTKAYKAAFQIELSAYTTKAEQGVHCLTTDHL</sequence>
<dbReference type="GO" id="GO:0005829">
    <property type="term" value="C:cytosol"/>
    <property type="evidence" value="ECO:0007669"/>
    <property type="project" value="TreeGrafter"/>
</dbReference>
<protein>
    <recommendedName>
        <fullName evidence="11">Galactokinase</fullName>
        <ecNumber evidence="11">2.7.1.6</ecNumber>
    </recommendedName>
</protein>
<dbReference type="AlphaFoldDB" id="A0A2A4GAC9"/>
<dbReference type="FunFam" id="3.30.70.890:FF:000001">
    <property type="entry name" value="Galactokinase"/>
    <property type="match status" value="1"/>
</dbReference>
<dbReference type="Proteomes" id="UP000219559">
    <property type="component" value="Unassembled WGS sequence"/>
</dbReference>
<keyword evidence="5" id="KW-0547">Nucleotide-binding</keyword>
<dbReference type="InterPro" id="IPR036554">
    <property type="entry name" value="GHMP_kinase_C_sf"/>
</dbReference>
<keyword evidence="6 15" id="KW-0418">Kinase</keyword>
<comment type="caution">
    <text evidence="15">The sequence shown here is derived from an EMBL/GenBank/DDBJ whole genome shotgun (WGS) entry which is preliminary data.</text>
</comment>
<dbReference type="PIRSF" id="PIRSF000530">
    <property type="entry name" value="Galactokinase"/>
    <property type="match status" value="1"/>
</dbReference>
<dbReference type="Pfam" id="PF00288">
    <property type="entry name" value="GHMP_kinases_N"/>
    <property type="match status" value="1"/>
</dbReference>
<feature type="domain" description="Galactokinase N-terminal" evidence="14">
    <location>
        <begin position="13"/>
        <end position="47"/>
    </location>
</feature>
<evidence type="ECO:0000256" key="9">
    <source>
        <dbReference type="ARBA" id="ARBA00023144"/>
    </source>
</evidence>
<evidence type="ECO:0000256" key="4">
    <source>
        <dbReference type="ARBA" id="ARBA00022723"/>
    </source>
</evidence>
<evidence type="ECO:0000256" key="2">
    <source>
        <dbReference type="ARBA" id="ARBA00022490"/>
    </source>
</evidence>
<evidence type="ECO:0000259" key="14">
    <source>
        <dbReference type="Pfam" id="PF10509"/>
    </source>
</evidence>
<keyword evidence="4" id="KW-0479">Metal-binding</keyword>
<dbReference type="PROSITE" id="PS00627">
    <property type="entry name" value="GHMP_KINASES_ATP"/>
    <property type="match status" value="1"/>
</dbReference>
<dbReference type="PANTHER" id="PTHR10457">
    <property type="entry name" value="MEVALONATE KINASE/GALACTOKINASE"/>
    <property type="match status" value="1"/>
</dbReference>
<dbReference type="OrthoDB" id="250531at2"/>
<dbReference type="GO" id="GO:0004335">
    <property type="term" value="F:galactokinase activity"/>
    <property type="evidence" value="ECO:0007669"/>
    <property type="project" value="UniProtKB-UniRule"/>
</dbReference>
<dbReference type="InterPro" id="IPR006203">
    <property type="entry name" value="GHMP_knse_ATP-bd_CS"/>
</dbReference>
<evidence type="ECO:0000313" key="15">
    <source>
        <dbReference type="EMBL" id="PCE64702.1"/>
    </source>
</evidence>
<dbReference type="Gene3D" id="3.30.70.890">
    <property type="entry name" value="GHMP kinase, C-terminal domain"/>
    <property type="match status" value="1"/>
</dbReference>
<dbReference type="NCBIfam" id="TIGR00131">
    <property type="entry name" value="gal_kin"/>
    <property type="match status" value="1"/>
</dbReference>
<dbReference type="InterPro" id="IPR020568">
    <property type="entry name" value="Ribosomal_Su5_D2-typ_SF"/>
</dbReference>
<dbReference type="InterPro" id="IPR019741">
    <property type="entry name" value="Galactokinase_CS"/>
</dbReference>
<proteinExistence type="inferred from homology"/>
<dbReference type="InterPro" id="IPR014721">
    <property type="entry name" value="Ribsml_uS5_D2-typ_fold_subgr"/>
</dbReference>
<dbReference type="InterPro" id="IPR006206">
    <property type="entry name" value="Mevalonate/galactokinase"/>
</dbReference>
<evidence type="ECO:0000256" key="1">
    <source>
        <dbReference type="ARBA" id="ARBA00006566"/>
    </source>
</evidence>
<dbReference type="PROSITE" id="PS00106">
    <property type="entry name" value="GALACTOKINASE"/>
    <property type="match status" value="1"/>
</dbReference>
<evidence type="ECO:0000259" key="13">
    <source>
        <dbReference type="Pfam" id="PF08544"/>
    </source>
</evidence>
<dbReference type="InterPro" id="IPR006204">
    <property type="entry name" value="GHMP_kinase_N_dom"/>
</dbReference>
<evidence type="ECO:0000259" key="12">
    <source>
        <dbReference type="Pfam" id="PF00288"/>
    </source>
</evidence>
<dbReference type="PRINTS" id="PR00959">
    <property type="entry name" value="MEVGALKINASE"/>
</dbReference>
<evidence type="ECO:0000256" key="5">
    <source>
        <dbReference type="ARBA" id="ARBA00022741"/>
    </source>
</evidence>
<dbReference type="FunFam" id="3.30.230.10:FF:000017">
    <property type="entry name" value="Galactokinase"/>
    <property type="match status" value="1"/>
</dbReference>
<evidence type="ECO:0000256" key="6">
    <source>
        <dbReference type="ARBA" id="ARBA00022777"/>
    </source>
</evidence>
<dbReference type="InterPro" id="IPR000705">
    <property type="entry name" value="Galactokinase"/>
</dbReference>
<keyword evidence="10" id="KW-0119">Carbohydrate metabolism</keyword>
<dbReference type="SUPFAM" id="SSF55060">
    <property type="entry name" value="GHMP Kinase, C-terminal domain"/>
    <property type="match status" value="1"/>
</dbReference>
<gene>
    <name evidence="15" type="ORF">B7P33_05890</name>
</gene>
<feature type="domain" description="GHMP kinase N-terminal" evidence="12">
    <location>
        <begin position="84"/>
        <end position="172"/>
    </location>
</feature>
<keyword evidence="2" id="KW-0963">Cytoplasm</keyword>
<keyword evidence="9" id="KW-0299">Galactose metabolism</keyword>
<dbReference type="PRINTS" id="PR00473">
    <property type="entry name" value="GALCTOKINASE"/>
</dbReference>
<feature type="domain" description="GHMP kinase C-terminal" evidence="13">
    <location>
        <begin position="279"/>
        <end position="355"/>
    </location>
</feature>
<keyword evidence="3" id="KW-0808">Transferase</keyword>
<dbReference type="Pfam" id="PF08544">
    <property type="entry name" value="GHMP_kinases_C"/>
    <property type="match status" value="1"/>
</dbReference>
<dbReference type="GO" id="GO:0005524">
    <property type="term" value="F:ATP binding"/>
    <property type="evidence" value="ECO:0007669"/>
    <property type="project" value="UniProtKB-UniRule"/>
</dbReference>
<dbReference type="PANTHER" id="PTHR10457:SF7">
    <property type="entry name" value="GALACTOKINASE-RELATED"/>
    <property type="match status" value="1"/>
</dbReference>
<comment type="similarity">
    <text evidence="1">Belongs to the GHMP kinase family. GalK subfamily.</text>
</comment>
<evidence type="ECO:0000256" key="7">
    <source>
        <dbReference type="ARBA" id="ARBA00022840"/>
    </source>
</evidence>
<dbReference type="InterPro" id="IPR019539">
    <property type="entry name" value="GalKase_N"/>
</dbReference>
<dbReference type="SUPFAM" id="SSF54211">
    <property type="entry name" value="Ribosomal protein S5 domain 2-like"/>
    <property type="match status" value="1"/>
</dbReference>
<accession>A0A2A4GAC9</accession>
<keyword evidence="7" id="KW-0067">ATP-binding</keyword>
<dbReference type="Pfam" id="PF10509">
    <property type="entry name" value="GalKase_gal_bdg"/>
    <property type="match status" value="1"/>
</dbReference>
<name>A0A2A4GAC9_9FLAO</name>
<dbReference type="GO" id="GO:0046872">
    <property type="term" value="F:metal ion binding"/>
    <property type="evidence" value="ECO:0007669"/>
    <property type="project" value="UniProtKB-KW"/>
</dbReference>
<organism evidence="15 16">
    <name type="scientific">Sediminicola luteus</name>
    <dbReference type="NCBI Taxonomy" id="319238"/>
    <lineage>
        <taxon>Bacteria</taxon>
        <taxon>Pseudomonadati</taxon>
        <taxon>Bacteroidota</taxon>
        <taxon>Flavobacteriia</taxon>
        <taxon>Flavobacteriales</taxon>
        <taxon>Flavobacteriaceae</taxon>
        <taxon>Sediminicola</taxon>
    </lineage>
</organism>
<evidence type="ECO:0000256" key="11">
    <source>
        <dbReference type="NCBIfam" id="TIGR00131"/>
    </source>
</evidence>